<dbReference type="PANTHER" id="PTHR47124">
    <property type="entry name" value="F-BOX PROTEIN SKIP8"/>
    <property type="match status" value="1"/>
</dbReference>
<proteinExistence type="predicted"/>
<name>A0AA36DXD2_LACSI</name>
<dbReference type="EMBL" id="OX465079">
    <property type="protein sequence ID" value="CAI9274543.1"/>
    <property type="molecule type" value="Genomic_DNA"/>
</dbReference>
<reference evidence="2" key="1">
    <citation type="submission" date="2023-04" db="EMBL/GenBank/DDBJ databases">
        <authorList>
            <person name="Vijverberg K."/>
            <person name="Xiong W."/>
            <person name="Schranz E."/>
        </authorList>
    </citation>
    <scope>NUCLEOTIDE SEQUENCE</scope>
</reference>
<gene>
    <name evidence="2" type="ORF">LSALG_LOCUS14618</name>
</gene>
<dbReference type="AlphaFoldDB" id="A0AA36DXD2"/>
<dbReference type="Gene3D" id="1.20.1280.50">
    <property type="match status" value="1"/>
</dbReference>
<evidence type="ECO:0000259" key="1">
    <source>
        <dbReference type="PROSITE" id="PS50181"/>
    </source>
</evidence>
<dbReference type="SUPFAM" id="SSF54427">
    <property type="entry name" value="NTF2-like"/>
    <property type="match status" value="1"/>
</dbReference>
<dbReference type="InterPro" id="IPR044260">
    <property type="entry name" value="SKIP8-like"/>
</dbReference>
<dbReference type="InterPro" id="IPR037401">
    <property type="entry name" value="SnoaL-like"/>
</dbReference>
<dbReference type="SUPFAM" id="SSF81383">
    <property type="entry name" value="F-box domain"/>
    <property type="match status" value="1"/>
</dbReference>
<dbReference type="PROSITE" id="PS50181">
    <property type="entry name" value="FBOX"/>
    <property type="match status" value="1"/>
</dbReference>
<dbReference type="Proteomes" id="UP001177003">
    <property type="component" value="Chromosome 3"/>
</dbReference>
<dbReference type="PANTHER" id="PTHR47124:SF1">
    <property type="entry name" value="F-BOX PROTEIN SKIP8"/>
    <property type="match status" value="1"/>
</dbReference>
<feature type="domain" description="F-box" evidence="1">
    <location>
        <begin position="115"/>
        <end position="161"/>
    </location>
</feature>
<organism evidence="2 3">
    <name type="scientific">Lactuca saligna</name>
    <name type="common">Willowleaf lettuce</name>
    <dbReference type="NCBI Taxonomy" id="75948"/>
    <lineage>
        <taxon>Eukaryota</taxon>
        <taxon>Viridiplantae</taxon>
        <taxon>Streptophyta</taxon>
        <taxon>Embryophyta</taxon>
        <taxon>Tracheophyta</taxon>
        <taxon>Spermatophyta</taxon>
        <taxon>Magnoliopsida</taxon>
        <taxon>eudicotyledons</taxon>
        <taxon>Gunneridae</taxon>
        <taxon>Pentapetalae</taxon>
        <taxon>asterids</taxon>
        <taxon>campanulids</taxon>
        <taxon>Asterales</taxon>
        <taxon>Asteraceae</taxon>
        <taxon>Cichorioideae</taxon>
        <taxon>Cichorieae</taxon>
        <taxon>Lactucinae</taxon>
        <taxon>Lactuca</taxon>
    </lineage>
</organism>
<dbReference type="InterPro" id="IPR032710">
    <property type="entry name" value="NTF2-like_dom_sf"/>
</dbReference>
<dbReference type="Pfam" id="PF13474">
    <property type="entry name" value="SnoaL_3"/>
    <property type="match status" value="1"/>
</dbReference>
<evidence type="ECO:0000313" key="2">
    <source>
        <dbReference type="EMBL" id="CAI9274543.1"/>
    </source>
</evidence>
<dbReference type="CDD" id="cd22117">
    <property type="entry name" value="F-box_FBXL4"/>
    <property type="match status" value="1"/>
</dbReference>
<evidence type="ECO:0000313" key="3">
    <source>
        <dbReference type="Proteomes" id="UP001177003"/>
    </source>
</evidence>
<accession>A0AA36DXD2</accession>
<dbReference type="Pfam" id="PF12937">
    <property type="entry name" value="F-box-like"/>
    <property type="match status" value="1"/>
</dbReference>
<protein>
    <recommendedName>
        <fullName evidence="1">F-box domain-containing protein</fullName>
    </recommendedName>
</protein>
<sequence length="321" mass="36494">MSPLAQTVRRCLSRVARGRLAGTSCHRNVRVFQKRRRGSVISSPYKEFYLTLGFMFAEVFMCYEYRQWRCPFLSPGFVGATDSMAVTATARMMNGGGGGGQVVMVERERQQMIGASMMEQLVPEITTHALSYLDYPSLCRLSMTNSSMRRAANDDNAWKALYHKDFTMEQDSVTPANGWKAYYAATRAIVNINQQFFEMIRERSIPDMGRLWLNADYVKCIHASGELFTGYNGVIGSWQLAFNWEAEAGVDFEVRDVRSRVLSDVAWVTMKAYVGMEQRPLNVTNVFELHNGQWYMVHHHTSLMLANAAADQPQPMLMLPP</sequence>
<keyword evidence="3" id="KW-1185">Reference proteome</keyword>
<dbReference type="InterPro" id="IPR001810">
    <property type="entry name" value="F-box_dom"/>
</dbReference>
<dbReference type="InterPro" id="IPR036047">
    <property type="entry name" value="F-box-like_dom_sf"/>
</dbReference>
<dbReference type="Gene3D" id="3.10.450.50">
    <property type="match status" value="1"/>
</dbReference>